<evidence type="ECO:0000259" key="5">
    <source>
        <dbReference type="PROSITE" id="PS01124"/>
    </source>
</evidence>
<evidence type="ECO:0000256" key="1">
    <source>
        <dbReference type="ARBA" id="ARBA00023015"/>
    </source>
</evidence>
<dbReference type="EMBL" id="MSCM01000001">
    <property type="protein sequence ID" value="PQJ82987.1"/>
    <property type="molecule type" value="Genomic_DNA"/>
</dbReference>
<dbReference type="InterPro" id="IPR009057">
    <property type="entry name" value="Homeodomain-like_sf"/>
</dbReference>
<evidence type="ECO:0000256" key="4">
    <source>
        <dbReference type="SAM" id="Phobius"/>
    </source>
</evidence>
<keyword evidence="4" id="KW-1133">Transmembrane helix</keyword>
<reference evidence="6 7" key="1">
    <citation type="submission" date="2016-12" db="EMBL/GenBank/DDBJ databases">
        <title>Trade-off between light-utilization and light-protection in marine flavobacteria.</title>
        <authorList>
            <person name="Kumagai Y."/>
            <person name="Yoshizawa S."/>
            <person name="Kogure K."/>
            <person name="Iwasaki W."/>
        </authorList>
    </citation>
    <scope>NUCLEOTIDE SEQUENCE [LARGE SCALE GENOMIC DNA]</scope>
    <source>
        <strain evidence="6 7">ATCC 43844</strain>
    </source>
</reference>
<feature type="transmembrane region" description="Helical" evidence="4">
    <location>
        <begin position="97"/>
        <end position="115"/>
    </location>
</feature>
<dbReference type="SUPFAM" id="SSF46689">
    <property type="entry name" value="Homeodomain-like"/>
    <property type="match status" value="1"/>
</dbReference>
<keyword evidence="4" id="KW-0472">Membrane</keyword>
<protein>
    <recommendedName>
        <fullName evidence="5">HTH araC/xylS-type domain-containing protein</fullName>
    </recommendedName>
</protein>
<dbReference type="Pfam" id="PF12833">
    <property type="entry name" value="HTH_18"/>
    <property type="match status" value="1"/>
</dbReference>
<feature type="transmembrane region" description="Helical" evidence="4">
    <location>
        <begin position="6"/>
        <end position="22"/>
    </location>
</feature>
<keyword evidence="3" id="KW-0804">Transcription</keyword>
<dbReference type="SMART" id="SM00342">
    <property type="entry name" value="HTH_ARAC"/>
    <property type="match status" value="1"/>
</dbReference>
<feature type="transmembrane region" description="Helical" evidence="4">
    <location>
        <begin position="127"/>
        <end position="148"/>
    </location>
</feature>
<dbReference type="PROSITE" id="PS01124">
    <property type="entry name" value="HTH_ARAC_FAMILY_2"/>
    <property type="match status" value="1"/>
</dbReference>
<dbReference type="GO" id="GO:0003700">
    <property type="term" value="F:DNA-binding transcription factor activity"/>
    <property type="evidence" value="ECO:0007669"/>
    <property type="project" value="InterPro"/>
</dbReference>
<sequence>MIETFIFLITAIIGFVTLALLLRSYRSNPFCNFFLIIIIGVISYRFFVHGTYYLGLQSILKPVTGSYSIFYLVLIPCFYLYYKYLTIQVKSFSFKDLKHLIFIVFLFLINSIETLDNTVIFHFGPMTNFFFVAIFILFYLIITFKLLIKKIWFRKNLLLNTEHFNLIKNWTIYFSIINALCALSLLASIYKEFNNGISVSGKSLAIFGLLFWVFIFFKILISPEILYGLPILNSTLLKFNGPLIEEKVPVLVQNNNWVFETNTTKSDQDQRLQENIRANIESYSKEVDLLSKEKLIFRNPKMSQSDVAEKLGVPTSHIVYLFKYHSKISFSEYRTNARIQDAILMIKENFLNTETLESLAYKSGFASYNPFYIAFKKVTTYSPQEYLKRKNT</sequence>
<comment type="caution">
    <text evidence="6">The sequence shown here is derived from an EMBL/GenBank/DDBJ whole genome shotgun (WGS) entry which is preliminary data.</text>
</comment>
<feature type="transmembrane region" description="Helical" evidence="4">
    <location>
        <begin position="29"/>
        <end position="47"/>
    </location>
</feature>
<dbReference type="Gene3D" id="1.10.10.60">
    <property type="entry name" value="Homeodomain-like"/>
    <property type="match status" value="1"/>
</dbReference>
<evidence type="ECO:0000313" key="6">
    <source>
        <dbReference type="EMBL" id="PQJ82987.1"/>
    </source>
</evidence>
<feature type="transmembrane region" description="Helical" evidence="4">
    <location>
        <begin position="169"/>
        <end position="190"/>
    </location>
</feature>
<dbReference type="AlphaFoldDB" id="A0A2S7WZH5"/>
<dbReference type="InterPro" id="IPR018060">
    <property type="entry name" value="HTH_AraC"/>
</dbReference>
<feature type="transmembrane region" description="Helical" evidence="4">
    <location>
        <begin position="67"/>
        <end position="85"/>
    </location>
</feature>
<evidence type="ECO:0000256" key="3">
    <source>
        <dbReference type="ARBA" id="ARBA00023163"/>
    </source>
</evidence>
<organism evidence="6 7">
    <name type="scientific">Polaribacter glomeratus</name>
    <dbReference type="NCBI Taxonomy" id="102"/>
    <lineage>
        <taxon>Bacteria</taxon>
        <taxon>Pseudomonadati</taxon>
        <taxon>Bacteroidota</taxon>
        <taxon>Flavobacteriia</taxon>
        <taxon>Flavobacteriales</taxon>
        <taxon>Flavobacteriaceae</taxon>
    </lineage>
</organism>
<keyword evidence="7" id="KW-1185">Reference proteome</keyword>
<dbReference type="Proteomes" id="UP000239068">
    <property type="component" value="Unassembled WGS sequence"/>
</dbReference>
<dbReference type="GO" id="GO:0043565">
    <property type="term" value="F:sequence-specific DNA binding"/>
    <property type="evidence" value="ECO:0007669"/>
    <property type="project" value="InterPro"/>
</dbReference>
<feature type="transmembrane region" description="Helical" evidence="4">
    <location>
        <begin position="202"/>
        <end position="221"/>
    </location>
</feature>
<keyword evidence="4" id="KW-0812">Transmembrane</keyword>
<keyword evidence="2" id="KW-0238">DNA-binding</keyword>
<proteinExistence type="predicted"/>
<evidence type="ECO:0000313" key="7">
    <source>
        <dbReference type="Proteomes" id="UP000239068"/>
    </source>
</evidence>
<accession>A0A2S7WZH5</accession>
<gene>
    <name evidence="6" type="ORF">BTO16_05805</name>
</gene>
<dbReference type="PANTHER" id="PTHR43280">
    <property type="entry name" value="ARAC-FAMILY TRANSCRIPTIONAL REGULATOR"/>
    <property type="match status" value="1"/>
</dbReference>
<dbReference type="OrthoDB" id="1334331at2"/>
<dbReference type="PANTHER" id="PTHR43280:SF2">
    <property type="entry name" value="HTH-TYPE TRANSCRIPTIONAL REGULATOR EXSA"/>
    <property type="match status" value="1"/>
</dbReference>
<keyword evidence="1" id="KW-0805">Transcription regulation</keyword>
<evidence type="ECO:0000256" key="2">
    <source>
        <dbReference type="ARBA" id="ARBA00023125"/>
    </source>
</evidence>
<feature type="domain" description="HTH araC/xylS-type" evidence="5">
    <location>
        <begin position="270"/>
        <end position="389"/>
    </location>
</feature>
<name>A0A2S7WZH5_9FLAO</name>